<dbReference type="EMBL" id="JACDTY010000001">
    <property type="protein sequence ID" value="MBA1139368.1"/>
    <property type="molecule type" value="Genomic_DNA"/>
</dbReference>
<comment type="caution">
    <text evidence="1">The sequence shown here is derived from an EMBL/GenBank/DDBJ whole genome shotgun (WGS) entry which is preliminary data.</text>
</comment>
<protein>
    <submittedName>
        <fullName evidence="1">Uncharacterized protein</fullName>
    </submittedName>
</protein>
<sequence>MEKKVIVIIALGLVTLGAYQAATGGIRPGVDLVEAKAACAEAVTRARAIRAGSPLPLSEGLGTYELILTDCRNNQYLSQAELVDLLGS</sequence>
<organism evidence="1 2">
    <name type="scientific">Mesorhizobium neociceri</name>
    <dbReference type="NCBI Taxonomy" id="1307853"/>
    <lineage>
        <taxon>Bacteria</taxon>
        <taxon>Pseudomonadati</taxon>
        <taxon>Pseudomonadota</taxon>
        <taxon>Alphaproteobacteria</taxon>
        <taxon>Hyphomicrobiales</taxon>
        <taxon>Phyllobacteriaceae</taxon>
        <taxon>Mesorhizobium</taxon>
    </lineage>
</organism>
<evidence type="ECO:0000313" key="2">
    <source>
        <dbReference type="Proteomes" id="UP000558284"/>
    </source>
</evidence>
<proteinExistence type="predicted"/>
<dbReference type="AlphaFoldDB" id="A0A838AXV2"/>
<dbReference type="RefSeq" id="WP_181056047.1">
    <property type="nucleotide sequence ID" value="NZ_JACDTY010000001.1"/>
</dbReference>
<dbReference type="Proteomes" id="UP000558284">
    <property type="component" value="Unassembled WGS sequence"/>
</dbReference>
<name>A0A838AXV2_9HYPH</name>
<keyword evidence="2" id="KW-1185">Reference proteome</keyword>
<reference evidence="1 2" key="1">
    <citation type="submission" date="2020-07" db="EMBL/GenBank/DDBJ databases">
        <title>Definition of the novel symbiovar canariense within Mesorhizobium novociceri, a new species of genus Mesorhizobium nodulating Cicer canariense in the Caldera de Taburiente National Park (La Palma, Canary Islands).</title>
        <authorList>
            <person name="Leon-Barrios M."/>
            <person name="Perez-Yepez J."/>
            <person name="Flores-Felix J.D."/>
            <person name="Ramirez-Baena M.H."/>
            <person name="Pulido-Suarez L."/>
            <person name="Igual J.M."/>
            <person name="Velazquez E."/>
            <person name="Peix A."/>
        </authorList>
    </citation>
    <scope>NUCLEOTIDE SEQUENCE [LARGE SCALE GENOMIC DNA]</scope>
    <source>
        <strain evidence="1 2">CCANP35</strain>
    </source>
</reference>
<accession>A0A838AXV2</accession>
<gene>
    <name evidence="1" type="ORF">H0241_03720</name>
</gene>
<evidence type="ECO:0000313" key="1">
    <source>
        <dbReference type="EMBL" id="MBA1139368.1"/>
    </source>
</evidence>